<sequence length="92" mass="10767">MISLIMSRNFLSKNDELRRGDFLISKNREFKAVFQADCNLVMYNKNSEPRWHTNTAKSSCNMCRLHLTDDGKLVVYRECDAIWSSDQSRGMK</sequence>
<gene>
    <name evidence="1" type="ORF">L3Q82_004658</name>
</gene>
<evidence type="ECO:0000313" key="1">
    <source>
        <dbReference type="EMBL" id="KAI3354858.1"/>
    </source>
</evidence>
<comment type="caution">
    <text evidence="1">The sequence shown here is derived from an EMBL/GenBank/DDBJ whole genome shotgun (WGS) entry which is preliminary data.</text>
</comment>
<accession>A0ACB8VH02</accession>
<evidence type="ECO:0000313" key="2">
    <source>
        <dbReference type="Proteomes" id="UP000831701"/>
    </source>
</evidence>
<dbReference type="Proteomes" id="UP000831701">
    <property type="component" value="Chromosome 21"/>
</dbReference>
<organism evidence="1 2">
    <name type="scientific">Scortum barcoo</name>
    <name type="common">barcoo grunter</name>
    <dbReference type="NCBI Taxonomy" id="214431"/>
    <lineage>
        <taxon>Eukaryota</taxon>
        <taxon>Metazoa</taxon>
        <taxon>Chordata</taxon>
        <taxon>Craniata</taxon>
        <taxon>Vertebrata</taxon>
        <taxon>Euteleostomi</taxon>
        <taxon>Actinopterygii</taxon>
        <taxon>Neopterygii</taxon>
        <taxon>Teleostei</taxon>
        <taxon>Neoteleostei</taxon>
        <taxon>Acanthomorphata</taxon>
        <taxon>Eupercaria</taxon>
        <taxon>Centrarchiformes</taxon>
        <taxon>Terapontoidei</taxon>
        <taxon>Terapontidae</taxon>
        <taxon>Scortum</taxon>
    </lineage>
</organism>
<name>A0ACB8VH02_9TELE</name>
<reference evidence="1" key="1">
    <citation type="submission" date="2022-04" db="EMBL/GenBank/DDBJ databases">
        <title>Jade perch genome.</title>
        <authorList>
            <person name="Chao B."/>
        </authorList>
    </citation>
    <scope>NUCLEOTIDE SEQUENCE</scope>
    <source>
        <strain evidence="1">CB-2022</strain>
    </source>
</reference>
<protein>
    <submittedName>
        <fullName evidence="1">Uncharacterized protein</fullName>
    </submittedName>
</protein>
<dbReference type="EMBL" id="CM041551">
    <property type="protein sequence ID" value="KAI3354858.1"/>
    <property type="molecule type" value="Genomic_DNA"/>
</dbReference>
<proteinExistence type="predicted"/>
<keyword evidence="2" id="KW-1185">Reference proteome</keyword>